<proteinExistence type="predicted"/>
<reference evidence="1 2" key="1">
    <citation type="journal article" date="2019" name="Int. J. Syst. Evol. Microbiol.">
        <title>The Global Catalogue of Microorganisms (GCM) 10K type strain sequencing project: providing services to taxonomists for standard genome sequencing and annotation.</title>
        <authorList>
            <consortium name="The Broad Institute Genomics Platform"/>
            <consortium name="The Broad Institute Genome Sequencing Center for Infectious Disease"/>
            <person name="Wu L."/>
            <person name="Ma J."/>
        </authorList>
    </citation>
    <scope>NUCLEOTIDE SEQUENCE [LARGE SCALE GENOMIC DNA]</scope>
    <source>
        <strain evidence="1 2">CGMCC 1.10387</strain>
    </source>
</reference>
<dbReference type="SUPFAM" id="SSF46894">
    <property type="entry name" value="C-terminal effector domain of the bipartite response regulators"/>
    <property type="match status" value="1"/>
</dbReference>
<dbReference type="Gene3D" id="3.40.50.300">
    <property type="entry name" value="P-loop containing nucleotide triphosphate hydrolases"/>
    <property type="match status" value="1"/>
</dbReference>
<dbReference type="AlphaFoldDB" id="A0ABD6DW03"/>
<comment type="caution">
    <text evidence="1">The sequence shown here is derived from an EMBL/GenBank/DDBJ whole genome shotgun (WGS) entry which is preliminary data.</text>
</comment>
<dbReference type="SUPFAM" id="SSF52540">
    <property type="entry name" value="P-loop containing nucleoside triphosphate hydrolases"/>
    <property type="match status" value="1"/>
</dbReference>
<gene>
    <name evidence="1" type="ORF">ACFSAS_12180</name>
</gene>
<evidence type="ECO:0000313" key="1">
    <source>
        <dbReference type="EMBL" id="MFD1686371.1"/>
    </source>
</evidence>
<dbReference type="InterPro" id="IPR016032">
    <property type="entry name" value="Sig_transdc_resp-reg_C-effctor"/>
</dbReference>
<dbReference type="Proteomes" id="UP001597092">
    <property type="component" value="Unassembled WGS sequence"/>
</dbReference>
<accession>A0ABD6DW03</accession>
<evidence type="ECO:0000313" key="2">
    <source>
        <dbReference type="Proteomes" id="UP001597092"/>
    </source>
</evidence>
<name>A0ABD6DW03_9EURY</name>
<sequence>MSTSEPDVDSRPVEAEFREYALGRLPKQRHHDVYEWAGLVRDPVVAAHLAFAEANYRPSGDMPDEFIKTVYCQEILKRYGTISATVALETRNTSHLSFFSGLVSYQTDVSGIQTLMSIQQMIRDIPVFIAYIYGLMGSGKTDFAFLLLEIFISIYGRENIVLAANIESDELDRTITHYSELIEILSDRRARMRAGEEVEPIVMIIDEAAQIFTGSGSDQQKAKHLAKLLKLARKANANMLLIGQDGKDIGPSLRTLCTAFVHKESQKKAVFYHDVVDRKGVGKIMGLSGVPATSFEDWSTYDEGEFVFDPDAAGEDGENVTQAELDELMEEHKREMIALLAWSTDLTNSEIADLYDVSSKTVTRHKQRYEEKYEPIFGDDE</sequence>
<dbReference type="EMBL" id="JBHUDP010000004">
    <property type="protein sequence ID" value="MFD1686371.1"/>
    <property type="molecule type" value="Genomic_DNA"/>
</dbReference>
<dbReference type="CDD" id="cd01127">
    <property type="entry name" value="TrwB_TraG_TraD_VirD4"/>
    <property type="match status" value="1"/>
</dbReference>
<dbReference type="InterPro" id="IPR027417">
    <property type="entry name" value="P-loop_NTPase"/>
</dbReference>
<protein>
    <submittedName>
        <fullName evidence="1">Uncharacterized protein</fullName>
    </submittedName>
</protein>
<organism evidence="1 2">
    <name type="scientific">Halobellus litoreus</name>
    <dbReference type="NCBI Taxonomy" id="755310"/>
    <lineage>
        <taxon>Archaea</taxon>
        <taxon>Methanobacteriati</taxon>
        <taxon>Methanobacteriota</taxon>
        <taxon>Stenosarchaea group</taxon>
        <taxon>Halobacteria</taxon>
        <taxon>Halobacteriales</taxon>
        <taxon>Haloferacaceae</taxon>
        <taxon>Halobellus</taxon>
    </lineage>
</organism>
<dbReference type="RefSeq" id="WP_256305397.1">
    <property type="nucleotide sequence ID" value="NZ_JANHAW010000001.1"/>
</dbReference>
<keyword evidence="2" id="KW-1185">Reference proteome</keyword>